<dbReference type="GO" id="GO:0006730">
    <property type="term" value="P:one-carbon metabolic process"/>
    <property type="evidence" value="ECO:0007669"/>
    <property type="project" value="UniProtKB-KW"/>
</dbReference>
<dbReference type="PANTHER" id="PTHR11964">
    <property type="entry name" value="S-ADENOSYLMETHIONINE SYNTHETASE"/>
    <property type="match status" value="1"/>
</dbReference>
<dbReference type="AlphaFoldDB" id="A0A6I1FIU6"/>
<evidence type="ECO:0000256" key="7">
    <source>
        <dbReference type="ARBA" id="ARBA00022840"/>
    </source>
</evidence>
<dbReference type="Pfam" id="PF00438">
    <property type="entry name" value="S-AdoMet_synt_N"/>
    <property type="match status" value="1"/>
</dbReference>
<dbReference type="EC" id="2.5.1.6" evidence="10"/>
<evidence type="ECO:0000259" key="14">
    <source>
        <dbReference type="Pfam" id="PF02772"/>
    </source>
</evidence>
<dbReference type="GO" id="GO:0000287">
    <property type="term" value="F:magnesium ion binding"/>
    <property type="evidence" value="ECO:0007669"/>
    <property type="project" value="UniProtKB-UniRule"/>
</dbReference>
<dbReference type="Pfam" id="PF02772">
    <property type="entry name" value="S-AdoMet_synt_M"/>
    <property type="match status" value="1"/>
</dbReference>
<dbReference type="GO" id="GO:0005737">
    <property type="term" value="C:cytoplasm"/>
    <property type="evidence" value="ECO:0007669"/>
    <property type="project" value="UniProtKB-SubCell"/>
</dbReference>
<keyword evidence="4 10" id="KW-0808">Transferase</keyword>
<evidence type="ECO:0000256" key="5">
    <source>
        <dbReference type="ARBA" id="ARBA00022723"/>
    </source>
</evidence>
<comment type="catalytic activity">
    <reaction evidence="10">
        <text>L-methionine + ATP + H2O = S-adenosyl-L-methionine + phosphate + diphosphate</text>
        <dbReference type="Rhea" id="RHEA:21080"/>
        <dbReference type="ChEBI" id="CHEBI:15377"/>
        <dbReference type="ChEBI" id="CHEBI:30616"/>
        <dbReference type="ChEBI" id="CHEBI:33019"/>
        <dbReference type="ChEBI" id="CHEBI:43474"/>
        <dbReference type="ChEBI" id="CHEBI:57844"/>
        <dbReference type="ChEBI" id="CHEBI:59789"/>
        <dbReference type="EC" id="2.5.1.6"/>
    </reaction>
</comment>
<keyword evidence="9 10" id="KW-0630">Potassium</keyword>
<comment type="cofactor">
    <cofactor evidence="10">
        <name>Mg(2+)</name>
        <dbReference type="ChEBI" id="CHEBI:18420"/>
    </cofactor>
    <text evidence="10">Binds 2 divalent ions per subunit.</text>
</comment>
<feature type="binding site" evidence="10">
    <location>
        <position position="19"/>
    </location>
    <ligand>
        <name>Mg(2+)</name>
        <dbReference type="ChEBI" id="CHEBI:18420"/>
    </ligand>
</feature>
<reference evidence="16 17" key="1">
    <citation type="submission" date="2019-10" db="EMBL/GenBank/DDBJ databases">
        <title>Bacillus aerolatum sp. nov., isolated from bioaerosol of sport playgrounds.</title>
        <authorList>
            <person name="Chen P."/>
            <person name="Zhang G."/>
        </authorList>
    </citation>
    <scope>NUCLEOTIDE SEQUENCE [LARGE SCALE GENOMIC DNA]</scope>
    <source>
        <strain evidence="16 17">CX253</strain>
    </source>
</reference>
<sequence length="399" mass="43504">MTKNRRLFTSESVTEGHPDKICDQISDAILDEILSKDPNARVAAETSVTTGLVLVAGEITTSSYVDINKIVRETVREIGYTRAKYGFDAETCGVLTSIDEQSPDIAAGVDVALEAREGQMSHEEIEAIGAGDQGLMFGFACNETKELMPLPISLAHKLSRRLTEVRKEEVLPYLRPDGKTQVTVEYDENDKPARIDTIVISTQHHPEVSLEQIQRNLREHVIDPVVPAELIDEETKFFLNPTGRFVIGGPQGDAGLTGRKIIVDTYGGYARHGGGAFSGKDPTKVDRSAAYAARYVAKNIVAAGLADKCEVQLAYAIGVAQPVSIAIDTFGTGTVSEEVLVEVVRSNFDLRPAGIINMLGLRRPIYKQTAAYGHFGRTDVDLPWEKTDKAAILKEMATN</sequence>
<feature type="region of interest" description="Flexible loop" evidence="10">
    <location>
        <begin position="101"/>
        <end position="111"/>
    </location>
</feature>
<dbReference type="Pfam" id="PF02773">
    <property type="entry name" value="S-AdoMet_synt_C"/>
    <property type="match status" value="1"/>
</dbReference>
<feature type="binding site" description="in other chain" evidence="10">
    <location>
        <position position="101"/>
    </location>
    <ligand>
        <name>L-methionine</name>
        <dbReference type="ChEBI" id="CHEBI:57844"/>
        <note>ligand shared between two neighboring subunits</note>
    </ligand>
</feature>
<dbReference type="Gene3D" id="3.30.300.10">
    <property type="match status" value="3"/>
</dbReference>
<keyword evidence="8 10" id="KW-0460">Magnesium</keyword>
<dbReference type="FunFam" id="3.30.300.10:FF:000004">
    <property type="entry name" value="S-adenosylmethionine synthase"/>
    <property type="match status" value="1"/>
</dbReference>
<dbReference type="EMBL" id="WEIO01000007">
    <property type="protein sequence ID" value="KAB7705844.1"/>
    <property type="molecule type" value="Genomic_DNA"/>
</dbReference>
<comment type="cofactor">
    <cofactor evidence="10">
        <name>K(+)</name>
        <dbReference type="ChEBI" id="CHEBI:29103"/>
    </cofactor>
    <text evidence="10">Binds 1 potassium ion per subunit.</text>
</comment>
<evidence type="ECO:0000313" key="17">
    <source>
        <dbReference type="Proteomes" id="UP000429595"/>
    </source>
</evidence>
<keyword evidence="10" id="KW-0963">Cytoplasm</keyword>
<evidence type="ECO:0000256" key="9">
    <source>
        <dbReference type="ARBA" id="ARBA00022958"/>
    </source>
</evidence>
<evidence type="ECO:0000313" key="16">
    <source>
        <dbReference type="EMBL" id="KAB7705844.1"/>
    </source>
</evidence>
<evidence type="ECO:0000256" key="12">
    <source>
        <dbReference type="RuleBase" id="RU004462"/>
    </source>
</evidence>
<feature type="domain" description="S-adenosylmethionine synthetase central" evidence="14">
    <location>
        <begin position="128"/>
        <end position="245"/>
    </location>
</feature>
<feature type="binding site" description="in other chain" evidence="10">
    <location>
        <position position="17"/>
    </location>
    <ligand>
        <name>ATP</name>
        <dbReference type="ChEBI" id="CHEBI:30616"/>
        <note>ligand shared between two neighboring subunits</note>
    </ligand>
</feature>
<evidence type="ECO:0000256" key="6">
    <source>
        <dbReference type="ARBA" id="ARBA00022741"/>
    </source>
</evidence>
<dbReference type="RefSeq" id="WP_152152331.1">
    <property type="nucleotide sequence ID" value="NZ_WEIO01000007.1"/>
</dbReference>
<keyword evidence="7 10" id="KW-0067">ATP-binding</keyword>
<evidence type="ECO:0000256" key="4">
    <source>
        <dbReference type="ARBA" id="ARBA00022679"/>
    </source>
</evidence>
<comment type="subunit">
    <text evidence="10">Homotetramer; dimer of dimers.</text>
</comment>
<proteinExistence type="inferred from homology"/>
<evidence type="ECO:0000256" key="1">
    <source>
        <dbReference type="ARBA" id="ARBA00005224"/>
    </source>
</evidence>
<dbReference type="InterPro" id="IPR022628">
    <property type="entry name" value="S-AdoMet_synt_N"/>
</dbReference>
<evidence type="ECO:0000256" key="10">
    <source>
        <dbReference type="HAMAP-Rule" id="MF_00086"/>
    </source>
</evidence>
<accession>A0A6I1FIU6</accession>
<dbReference type="CDD" id="cd18079">
    <property type="entry name" value="S-AdoMet_synt"/>
    <property type="match status" value="1"/>
</dbReference>
<evidence type="ECO:0000259" key="13">
    <source>
        <dbReference type="Pfam" id="PF00438"/>
    </source>
</evidence>
<evidence type="ECO:0000256" key="8">
    <source>
        <dbReference type="ARBA" id="ARBA00022842"/>
    </source>
</evidence>
<feature type="binding site" description="in other chain" evidence="10">
    <location>
        <begin position="244"/>
        <end position="245"/>
    </location>
    <ligand>
        <name>ATP</name>
        <dbReference type="ChEBI" id="CHEBI:30616"/>
        <note>ligand shared between two neighboring subunits</note>
    </ligand>
</feature>
<feature type="binding site" description="in other chain" evidence="10">
    <location>
        <position position="284"/>
    </location>
    <ligand>
        <name>L-methionine</name>
        <dbReference type="ChEBI" id="CHEBI:57844"/>
        <note>ligand shared between two neighboring subunits</note>
    </ligand>
</feature>
<comment type="similarity">
    <text evidence="2 10 12">Belongs to the AdoMet synthase family.</text>
</comment>
<evidence type="ECO:0000256" key="2">
    <source>
        <dbReference type="ARBA" id="ARBA00009685"/>
    </source>
</evidence>
<keyword evidence="3 10" id="KW-0554">One-carbon metabolism</keyword>
<evidence type="ECO:0000256" key="11">
    <source>
        <dbReference type="RuleBase" id="RU000542"/>
    </source>
</evidence>
<dbReference type="FunFam" id="3.30.300.10:FF:000003">
    <property type="entry name" value="S-adenosylmethionine synthase"/>
    <property type="match status" value="1"/>
</dbReference>
<dbReference type="Proteomes" id="UP000429595">
    <property type="component" value="Unassembled WGS sequence"/>
</dbReference>
<dbReference type="PIRSF" id="PIRSF000497">
    <property type="entry name" value="MAT"/>
    <property type="match status" value="1"/>
</dbReference>
<feature type="binding site" evidence="10">
    <location>
        <position position="276"/>
    </location>
    <ligand>
        <name>ATP</name>
        <dbReference type="ChEBI" id="CHEBI:30616"/>
        <note>ligand shared between two neighboring subunits</note>
    </ligand>
</feature>
<dbReference type="PROSITE" id="PS00377">
    <property type="entry name" value="ADOMET_SYNTHASE_2"/>
    <property type="match status" value="1"/>
</dbReference>
<feature type="binding site" evidence="10">
    <location>
        <position position="253"/>
    </location>
    <ligand>
        <name>L-methionine</name>
        <dbReference type="ChEBI" id="CHEBI:57844"/>
        <note>ligand shared between two neighboring subunits</note>
    </ligand>
</feature>
<feature type="binding site" description="in other chain" evidence="10">
    <location>
        <begin position="259"/>
        <end position="260"/>
    </location>
    <ligand>
        <name>ATP</name>
        <dbReference type="ChEBI" id="CHEBI:30616"/>
        <note>ligand shared between two neighboring subunits</note>
    </ligand>
</feature>
<dbReference type="InterPro" id="IPR022631">
    <property type="entry name" value="ADOMET_SYNTHASE_CS"/>
</dbReference>
<comment type="subcellular location">
    <subcellularLocation>
        <location evidence="10 11">Cytoplasm</location>
    </subcellularLocation>
</comment>
<dbReference type="GO" id="GO:0005524">
    <property type="term" value="F:ATP binding"/>
    <property type="evidence" value="ECO:0007669"/>
    <property type="project" value="UniProtKB-UniRule"/>
</dbReference>
<evidence type="ECO:0000256" key="3">
    <source>
        <dbReference type="ARBA" id="ARBA00022563"/>
    </source>
</evidence>
<comment type="pathway">
    <text evidence="1 10">Amino-acid biosynthesis; S-adenosyl-L-methionine biosynthesis; S-adenosyl-L-methionine from L-methionine: step 1/1.</text>
</comment>
<dbReference type="InterPro" id="IPR002133">
    <property type="entry name" value="S-AdoMet_synthetase"/>
</dbReference>
<dbReference type="InterPro" id="IPR022630">
    <property type="entry name" value="S-AdoMet_synt_C"/>
</dbReference>
<protein>
    <recommendedName>
        <fullName evidence="10">S-adenosylmethionine synthase</fullName>
        <shortName evidence="10">AdoMet synthase</shortName>
        <ecNumber evidence="10">2.5.1.6</ecNumber>
    </recommendedName>
    <alternativeName>
        <fullName evidence="10">MAT</fullName>
    </alternativeName>
    <alternativeName>
        <fullName evidence="10">Methionine adenosyltransferase</fullName>
    </alternativeName>
</protein>
<dbReference type="InterPro" id="IPR022629">
    <property type="entry name" value="S-AdoMet_synt_central"/>
</dbReference>
<keyword evidence="17" id="KW-1185">Reference proteome</keyword>
<feature type="binding site" evidence="10">
    <location>
        <position position="253"/>
    </location>
    <ligand>
        <name>ATP</name>
        <dbReference type="ChEBI" id="CHEBI:30616"/>
        <note>ligand shared between two neighboring subunits</note>
    </ligand>
</feature>
<gene>
    <name evidence="10" type="primary">metK</name>
    <name evidence="16" type="ORF">F9802_12265</name>
</gene>
<dbReference type="NCBIfam" id="TIGR01034">
    <property type="entry name" value="metK"/>
    <property type="match status" value="1"/>
</dbReference>
<dbReference type="SUPFAM" id="SSF55973">
    <property type="entry name" value="S-adenosylmethionine synthetase"/>
    <property type="match status" value="3"/>
</dbReference>
<feature type="binding site" description="in other chain" evidence="10">
    <location>
        <begin position="177"/>
        <end position="179"/>
    </location>
    <ligand>
        <name>ATP</name>
        <dbReference type="ChEBI" id="CHEBI:30616"/>
        <note>ligand shared between two neighboring subunits</note>
    </ligand>
</feature>
<dbReference type="PROSITE" id="PS00376">
    <property type="entry name" value="ADOMET_SYNTHASE_1"/>
    <property type="match status" value="1"/>
</dbReference>
<comment type="function">
    <text evidence="10">Catalyzes the formation of S-adenosylmethionine (AdoMet) from methionine and ATP. The overall synthetic reaction is composed of two sequential steps, AdoMet formation and the subsequent tripolyphosphate hydrolysis which occurs prior to release of AdoMet from the enzyme.</text>
</comment>
<feature type="binding site" description="in other chain" evidence="10">
    <location>
        <position position="58"/>
    </location>
    <ligand>
        <name>L-methionine</name>
        <dbReference type="ChEBI" id="CHEBI:57844"/>
        <note>ligand shared between two neighboring subunits</note>
    </ligand>
</feature>
<keyword evidence="5 10" id="KW-0479">Metal-binding</keyword>
<name>A0A6I1FIU6_9BACI</name>
<keyword evidence="6 10" id="KW-0547">Nucleotide-binding</keyword>
<dbReference type="UniPathway" id="UPA00315">
    <property type="reaction ID" value="UER00080"/>
</dbReference>
<feature type="domain" description="S-adenosylmethionine synthetase C-terminal" evidence="15">
    <location>
        <begin position="247"/>
        <end position="386"/>
    </location>
</feature>
<dbReference type="HAMAP" id="MF_00086">
    <property type="entry name" value="S_AdoMet_synth1"/>
    <property type="match status" value="1"/>
</dbReference>
<dbReference type="GO" id="GO:0004478">
    <property type="term" value="F:methionine adenosyltransferase activity"/>
    <property type="evidence" value="ECO:0007669"/>
    <property type="project" value="UniProtKB-UniRule"/>
</dbReference>
<evidence type="ECO:0000259" key="15">
    <source>
        <dbReference type="Pfam" id="PF02773"/>
    </source>
</evidence>
<feature type="binding site" evidence="10">
    <location>
        <position position="280"/>
    </location>
    <ligand>
        <name>ATP</name>
        <dbReference type="ChEBI" id="CHEBI:30616"/>
        <note>ligand shared between two neighboring subunits</note>
    </ligand>
</feature>
<dbReference type="GO" id="GO:0006556">
    <property type="term" value="P:S-adenosylmethionine biosynthetic process"/>
    <property type="evidence" value="ECO:0007669"/>
    <property type="project" value="UniProtKB-UniRule"/>
</dbReference>
<comment type="caution">
    <text evidence="16">The sequence shown here is derived from an EMBL/GenBank/DDBJ whole genome shotgun (WGS) entry which is preliminary data.</text>
</comment>
<organism evidence="16 17">
    <name type="scientific">Bacillus aerolatus</name>
    <dbReference type="NCBI Taxonomy" id="2653354"/>
    <lineage>
        <taxon>Bacteria</taxon>
        <taxon>Bacillati</taxon>
        <taxon>Bacillota</taxon>
        <taxon>Bacilli</taxon>
        <taxon>Bacillales</taxon>
        <taxon>Bacillaceae</taxon>
        <taxon>Bacillus</taxon>
    </lineage>
</organism>
<feature type="domain" description="S-adenosylmethionine synthetase N-terminal" evidence="13">
    <location>
        <begin position="6"/>
        <end position="103"/>
    </location>
</feature>
<feature type="binding site" evidence="10">
    <location>
        <position position="45"/>
    </location>
    <ligand>
        <name>K(+)</name>
        <dbReference type="ChEBI" id="CHEBI:29103"/>
    </ligand>
</feature>
<dbReference type="InterPro" id="IPR022636">
    <property type="entry name" value="S-AdoMet_synthetase_sfam"/>
</dbReference>